<evidence type="ECO:0000256" key="5">
    <source>
        <dbReference type="ARBA" id="ARBA00022679"/>
    </source>
</evidence>
<dbReference type="Pfam" id="PF02518">
    <property type="entry name" value="HATPase_c"/>
    <property type="match status" value="1"/>
</dbReference>
<dbReference type="SUPFAM" id="SSF158472">
    <property type="entry name" value="HAMP domain-like"/>
    <property type="match status" value="1"/>
</dbReference>
<feature type="transmembrane region" description="Helical" evidence="10">
    <location>
        <begin position="160"/>
        <end position="179"/>
    </location>
</feature>
<evidence type="ECO:0000256" key="7">
    <source>
        <dbReference type="ARBA" id="ARBA00022777"/>
    </source>
</evidence>
<evidence type="ECO:0000256" key="1">
    <source>
        <dbReference type="ARBA" id="ARBA00000085"/>
    </source>
</evidence>
<comment type="subcellular location">
    <subcellularLocation>
        <location evidence="2">Membrane</location>
    </subcellularLocation>
</comment>
<evidence type="ECO:0000259" key="11">
    <source>
        <dbReference type="PROSITE" id="PS50109"/>
    </source>
</evidence>
<evidence type="ECO:0000256" key="9">
    <source>
        <dbReference type="ARBA" id="ARBA00023012"/>
    </source>
</evidence>
<dbReference type="SMART" id="SM00387">
    <property type="entry name" value="HATPase_c"/>
    <property type="match status" value="1"/>
</dbReference>
<keyword evidence="9" id="KW-0902">Two-component regulatory system</keyword>
<feature type="transmembrane region" description="Helical" evidence="10">
    <location>
        <begin position="20"/>
        <end position="43"/>
    </location>
</feature>
<dbReference type="InterPro" id="IPR005467">
    <property type="entry name" value="His_kinase_dom"/>
</dbReference>
<dbReference type="PANTHER" id="PTHR45436">
    <property type="entry name" value="SENSOR HISTIDINE KINASE YKOH"/>
    <property type="match status" value="1"/>
</dbReference>
<evidence type="ECO:0000256" key="6">
    <source>
        <dbReference type="ARBA" id="ARBA00022692"/>
    </source>
</evidence>
<dbReference type="InterPro" id="IPR003660">
    <property type="entry name" value="HAMP_dom"/>
</dbReference>
<comment type="catalytic activity">
    <reaction evidence="1">
        <text>ATP + protein L-histidine = ADP + protein N-phospho-L-histidine.</text>
        <dbReference type="EC" id="2.7.13.3"/>
    </reaction>
</comment>
<reference evidence="13 14" key="1">
    <citation type="submission" date="2023-01" db="EMBL/GenBank/DDBJ databases">
        <title>Trichodesmium-associated heterotrophic epibiont bacteria.</title>
        <authorList>
            <person name="Cleveland C.S."/>
            <person name="Webb E.A."/>
        </authorList>
    </citation>
    <scope>NUCLEOTIDE SEQUENCE [LARGE SCALE GENOMIC DNA]</scope>
    <source>
        <strain evidence="13 14">USCH2</strain>
    </source>
</reference>
<dbReference type="Gene3D" id="6.10.340.10">
    <property type="match status" value="1"/>
</dbReference>
<dbReference type="EMBL" id="JAQPZS010000003">
    <property type="protein sequence ID" value="MEJ6495254.1"/>
    <property type="molecule type" value="Genomic_DNA"/>
</dbReference>
<accession>A0ABU8SQE0</accession>
<dbReference type="Gene3D" id="3.30.565.10">
    <property type="entry name" value="Histidine kinase-like ATPase, C-terminal domain"/>
    <property type="match status" value="1"/>
</dbReference>
<dbReference type="PANTHER" id="PTHR45436:SF8">
    <property type="entry name" value="HISTIDINE KINASE"/>
    <property type="match status" value="1"/>
</dbReference>
<dbReference type="SUPFAM" id="SSF47384">
    <property type="entry name" value="Homodimeric domain of signal transducing histidine kinase"/>
    <property type="match status" value="1"/>
</dbReference>
<comment type="caution">
    <text evidence="13">The sequence shown here is derived from an EMBL/GenBank/DDBJ whole genome shotgun (WGS) entry which is preliminary data.</text>
</comment>
<evidence type="ECO:0000313" key="13">
    <source>
        <dbReference type="EMBL" id="MEJ6495254.1"/>
    </source>
</evidence>
<keyword evidence="6 10" id="KW-0812">Transmembrane</keyword>
<keyword evidence="10" id="KW-0472">Membrane</keyword>
<keyword evidence="5" id="KW-0808">Transferase</keyword>
<dbReference type="SUPFAM" id="SSF55874">
    <property type="entry name" value="ATPase domain of HSP90 chaperone/DNA topoisomerase II/histidine kinase"/>
    <property type="match status" value="1"/>
</dbReference>
<evidence type="ECO:0000256" key="8">
    <source>
        <dbReference type="ARBA" id="ARBA00022989"/>
    </source>
</evidence>
<proteinExistence type="predicted"/>
<dbReference type="RefSeq" id="WP_339980291.1">
    <property type="nucleotide sequence ID" value="NZ_JAQPZS010000003.1"/>
</dbReference>
<dbReference type="InterPro" id="IPR050428">
    <property type="entry name" value="TCS_sensor_his_kinase"/>
</dbReference>
<dbReference type="PROSITE" id="PS50109">
    <property type="entry name" value="HIS_KIN"/>
    <property type="match status" value="1"/>
</dbReference>
<protein>
    <recommendedName>
        <fullName evidence="3">histidine kinase</fullName>
        <ecNumber evidence="3">2.7.13.3</ecNumber>
    </recommendedName>
</protein>
<name>A0ABU8SQE0_9GAMM</name>
<keyword evidence="14" id="KW-1185">Reference proteome</keyword>
<evidence type="ECO:0000259" key="12">
    <source>
        <dbReference type="PROSITE" id="PS50885"/>
    </source>
</evidence>
<sequence length="440" mass="49678">MYENNLRLFDPRKSSVWRLTLAFAAITAVTLLLAITLIYQLLLGEQSRQVERRLDAEKTRIEALASEFDKQSFFQQLDVFRSEGDILIFWQSDYEQSQQLSFLPDNIPSLPETVVFPVLDTGRGQIRLLTTGKVKTVYGNIVLATATEHLQRLIIDFKSIASWTFIIAIALTGLFGYLFSRRHLRRVNYFNATAEQVQNGNLSARLSHKDKGDEFDRLAAHINTMLDAVEENFALVQGITDNIAHDLKTPLTRLKLNLEQRLQKLPEMGYELEQLNSIINTFDAMLKLTRLEHGQFPLQLETIDSSQLANDISEILQPSAEQNGQSIDVAISSPWQLSGDRNLLFQAIFNLVENAIKYAGKGATIKIIIAEKSISVVDNGKGVNEHDLQQLTKRFYRSDPARQKEGFGLGLATVQAICNRHSLNLFLSSENGFCAKITED</sequence>
<feature type="domain" description="HAMP" evidence="12">
    <location>
        <begin position="181"/>
        <end position="234"/>
    </location>
</feature>
<dbReference type="CDD" id="cd00082">
    <property type="entry name" value="HisKA"/>
    <property type="match status" value="1"/>
</dbReference>
<dbReference type="InterPro" id="IPR036097">
    <property type="entry name" value="HisK_dim/P_sf"/>
</dbReference>
<keyword evidence="8 10" id="KW-1133">Transmembrane helix</keyword>
<keyword evidence="4" id="KW-0597">Phosphoprotein</keyword>
<dbReference type="Pfam" id="PF00672">
    <property type="entry name" value="HAMP"/>
    <property type="match status" value="1"/>
</dbReference>
<evidence type="ECO:0000256" key="10">
    <source>
        <dbReference type="SAM" id="Phobius"/>
    </source>
</evidence>
<keyword evidence="13" id="KW-0547">Nucleotide-binding</keyword>
<evidence type="ECO:0000256" key="4">
    <source>
        <dbReference type="ARBA" id="ARBA00022553"/>
    </source>
</evidence>
<keyword evidence="7" id="KW-0418">Kinase</keyword>
<evidence type="ECO:0000256" key="3">
    <source>
        <dbReference type="ARBA" id="ARBA00012438"/>
    </source>
</evidence>
<dbReference type="CDD" id="cd06225">
    <property type="entry name" value="HAMP"/>
    <property type="match status" value="1"/>
</dbReference>
<dbReference type="EC" id="2.7.13.3" evidence="3"/>
<evidence type="ECO:0000256" key="2">
    <source>
        <dbReference type="ARBA" id="ARBA00004370"/>
    </source>
</evidence>
<dbReference type="GO" id="GO:0005524">
    <property type="term" value="F:ATP binding"/>
    <property type="evidence" value="ECO:0007669"/>
    <property type="project" value="UniProtKB-KW"/>
</dbReference>
<evidence type="ECO:0000313" key="14">
    <source>
        <dbReference type="Proteomes" id="UP001377972"/>
    </source>
</evidence>
<dbReference type="Proteomes" id="UP001377972">
    <property type="component" value="Unassembled WGS sequence"/>
</dbReference>
<dbReference type="InterPro" id="IPR003661">
    <property type="entry name" value="HisK_dim/P_dom"/>
</dbReference>
<keyword evidence="13" id="KW-0067">ATP-binding</keyword>
<dbReference type="SMART" id="SM00304">
    <property type="entry name" value="HAMP"/>
    <property type="match status" value="1"/>
</dbReference>
<dbReference type="InterPro" id="IPR036890">
    <property type="entry name" value="HATPase_C_sf"/>
</dbReference>
<dbReference type="InterPro" id="IPR003594">
    <property type="entry name" value="HATPase_dom"/>
</dbReference>
<feature type="domain" description="Histidine kinase" evidence="11">
    <location>
        <begin position="242"/>
        <end position="440"/>
    </location>
</feature>
<gene>
    <name evidence="13" type="ORF">PQI24_04385</name>
</gene>
<organism evidence="13 14">
    <name type="scientific">Pseudoalteromonas lipolytica</name>
    <dbReference type="NCBI Taxonomy" id="570156"/>
    <lineage>
        <taxon>Bacteria</taxon>
        <taxon>Pseudomonadati</taxon>
        <taxon>Pseudomonadota</taxon>
        <taxon>Gammaproteobacteria</taxon>
        <taxon>Alteromonadales</taxon>
        <taxon>Pseudoalteromonadaceae</taxon>
        <taxon>Pseudoalteromonas</taxon>
    </lineage>
</organism>
<dbReference type="PROSITE" id="PS50885">
    <property type="entry name" value="HAMP"/>
    <property type="match status" value="1"/>
</dbReference>